<keyword evidence="4" id="KW-1185">Reference proteome</keyword>
<sequence length="606" mass="67726">MDYEFDNALFWGDENDGKIPVRTKKKKSTSVKTALDAGSLACGVNDRDAQESRLTTPISHFTLATAQTQASTSFYTSSEISGTRGYPARTVAVLQPGPVAAPAQDHEPLRSKFSSKYGKPGPSSSENKSSKYGQPVSYHSDGQSSKYGQPVSYPSDGQSYKYGQPVLYSSDGQNPYRNEQRTQGQNRGRRPYTNSTPSISGSRSQSRLGRNSLHHGSDLEGEGGFRSAYITPNLYLSDPHTLGLGPDGYEGPDGFLRDNDADRAERAGLAPDAIFSLPLRRHPEFDERFFGPRNTNLRHIAVKTNTHLSMPTDYDIPDIEIWGTLDDIVLAKRDLQALMDHINIDIEDNAVRVGGTWARVNAAPSDRKQARIDRASREAAVRRRYRQSPEEGTSFNAIGVFVWPTKEVNPQTSLGMAFEALDAIRFDCEVYIIFSRKRSMFRVLGNEPRNVDAAINRIYGAFCEIASKNRKPSKRFLVHPPSMRLPGISVRVVKKHNLENRQVTIKRLPGNIGVQVFLTGNPPSQHFLSEWQIKREAMERSNYIYLKKVIQQGLNDVYYFRGYSALKVHFGTLVLFGYKKPIGGMFGLEDFCEMMGDPQTAGEVIR</sequence>
<dbReference type="InterPro" id="IPR057227">
    <property type="entry name" value="DUF7905"/>
</dbReference>
<reference evidence="3 4" key="1">
    <citation type="submission" date="2024-02" db="EMBL/GenBank/DDBJ databases">
        <title>Discinaceae phylogenomics.</title>
        <authorList>
            <person name="Dirks A.C."/>
            <person name="James T.Y."/>
        </authorList>
    </citation>
    <scope>NUCLEOTIDE SEQUENCE [LARGE SCALE GENOMIC DNA]</scope>
    <source>
        <strain evidence="3 4">ACD0624</strain>
    </source>
</reference>
<evidence type="ECO:0000256" key="1">
    <source>
        <dbReference type="SAM" id="MobiDB-lite"/>
    </source>
</evidence>
<feature type="compositionally biased region" description="Polar residues" evidence="1">
    <location>
        <begin position="170"/>
        <end position="209"/>
    </location>
</feature>
<feature type="domain" description="DUF7905" evidence="2">
    <location>
        <begin position="530"/>
        <end position="605"/>
    </location>
</feature>
<name>A0ABR3GGQ8_9PEZI</name>
<feature type="region of interest" description="Disordered" evidence="1">
    <location>
        <begin position="100"/>
        <end position="221"/>
    </location>
</feature>
<evidence type="ECO:0000313" key="3">
    <source>
        <dbReference type="EMBL" id="KAL0635041.1"/>
    </source>
</evidence>
<gene>
    <name evidence="3" type="ORF">Q9L58_006070</name>
</gene>
<dbReference type="Proteomes" id="UP001447188">
    <property type="component" value="Unassembled WGS sequence"/>
</dbReference>
<dbReference type="EMBL" id="JBBBZM010000079">
    <property type="protein sequence ID" value="KAL0635041.1"/>
    <property type="molecule type" value="Genomic_DNA"/>
</dbReference>
<evidence type="ECO:0000313" key="4">
    <source>
        <dbReference type="Proteomes" id="UP001447188"/>
    </source>
</evidence>
<organism evidence="3 4">
    <name type="scientific">Discina gigas</name>
    <dbReference type="NCBI Taxonomy" id="1032678"/>
    <lineage>
        <taxon>Eukaryota</taxon>
        <taxon>Fungi</taxon>
        <taxon>Dikarya</taxon>
        <taxon>Ascomycota</taxon>
        <taxon>Pezizomycotina</taxon>
        <taxon>Pezizomycetes</taxon>
        <taxon>Pezizales</taxon>
        <taxon>Discinaceae</taxon>
        <taxon>Discina</taxon>
    </lineage>
</organism>
<accession>A0ABR3GGQ8</accession>
<evidence type="ECO:0000259" key="2">
    <source>
        <dbReference type="Pfam" id="PF25482"/>
    </source>
</evidence>
<protein>
    <recommendedName>
        <fullName evidence="2">DUF7905 domain-containing protein</fullName>
    </recommendedName>
</protein>
<comment type="caution">
    <text evidence="3">The sequence shown here is derived from an EMBL/GenBank/DDBJ whole genome shotgun (WGS) entry which is preliminary data.</text>
</comment>
<feature type="compositionally biased region" description="Low complexity" evidence="1">
    <location>
        <begin position="111"/>
        <end position="125"/>
    </location>
</feature>
<dbReference type="Pfam" id="PF25482">
    <property type="entry name" value="DUF7905"/>
    <property type="match status" value="1"/>
</dbReference>
<proteinExistence type="predicted"/>